<dbReference type="PROSITE" id="PS00411">
    <property type="entry name" value="KINESIN_MOTOR_1"/>
    <property type="match status" value="1"/>
</dbReference>
<evidence type="ECO:0000256" key="5">
    <source>
        <dbReference type="SAM" id="MobiDB-lite"/>
    </source>
</evidence>
<dbReference type="Pfam" id="PF00225">
    <property type="entry name" value="Kinesin"/>
    <property type="match status" value="1"/>
</dbReference>
<dbReference type="PRINTS" id="PR00380">
    <property type="entry name" value="KINESINHEAVY"/>
</dbReference>
<dbReference type="InterPro" id="IPR036961">
    <property type="entry name" value="Kinesin_motor_dom_sf"/>
</dbReference>
<reference evidence="7" key="1">
    <citation type="journal article" date="2020" name="Stud. Mycol.">
        <title>101 Dothideomycetes genomes: a test case for predicting lifestyles and emergence of pathogens.</title>
        <authorList>
            <person name="Haridas S."/>
            <person name="Albert R."/>
            <person name="Binder M."/>
            <person name="Bloem J."/>
            <person name="Labutti K."/>
            <person name="Salamov A."/>
            <person name="Andreopoulos B."/>
            <person name="Baker S."/>
            <person name="Barry K."/>
            <person name="Bills G."/>
            <person name="Bluhm B."/>
            <person name="Cannon C."/>
            <person name="Castanera R."/>
            <person name="Culley D."/>
            <person name="Daum C."/>
            <person name="Ezra D."/>
            <person name="Gonzalez J."/>
            <person name="Henrissat B."/>
            <person name="Kuo A."/>
            <person name="Liang C."/>
            <person name="Lipzen A."/>
            <person name="Lutzoni F."/>
            <person name="Magnuson J."/>
            <person name="Mondo S."/>
            <person name="Nolan M."/>
            <person name="Ohm R."/>
            <person name="Pangilinan J."/>
            <person name="Park H.-J."/>
            <person name="Ramirez L."/>
            <person name="Alfaro M."/>
            <person name="Sun H."/>
            <person name="Tritt A."/>
            <person name="Yoshinaga Y."/>
            <person name="Zwiers L.-H."/>
            <person name="Turgeon B."/>
            <person name="Goodwin S."/>
            <person name="Spatafora J."/>
            <person name="Crous P."/>
            <person name="Grigoriev I."/>
        </authorList>
    </citation>
    <scope>NUCLEOTIDE SEQUENCE</scope>
    <source>
        <strain evidence="7">CBS 133067</strain>
    </source>
</reference>
<dbReference type="GO" id="GO:0003777">
    <property type="term" value="F:microtubule motor activity"/>
    <property type="evidence" value="ECO:0007669"/>
    <property type="project" value="InterPro"/>
</dbReference>
<comment type="caution">
    <text evidence="7">The sequence shown here is derived from an EMBL/GenBank/DDBJ whole genome shotgun (WGS) entry which is preliminary data.</text>
</comment>
<gene>
    <name evidence="7" type="ORF">NA57DRAFT_63168</name>
</gene>
<feature type="region of interest" description="Disordered" evidence="5">
    <location>
        <begin position="492"/>
        <end position="516"/>
    </location>
</feature>
<feature type="compositionally biased region" description="Basic and acidic residues" evidence="5">
    <location>
        <begin position="494"/>
        <end position="514"/>
    </location>
</feature>
<keyword evidence="8" id="KW-1185">Reference proteome</keyword>
<feature type="binding site" evidence="3">
    <location>
        <begin position="183"/>
        <end position="190"/>
    </location>
    <ligand>
        <name>ATP</name>
        <dbReference type="ChEBI" id="CHEBI:30616"/>
    </ligand>
</feature>
<comment type="similarity">
    <text evidence="3 4">Belongs to the TRAFAC class myosin-kinesin ATPase superfamily. Kinesin family.</text>
</comment>
<evidence type="ECO:0000313" key="7">
    <source>
        <dbReference type="EMBL" id="KAF2104855.1"/>
    </source>
</evidence>
<dbReference type="GO" id="GO:0007018">
    <property type="term" value="P:microtubule-based movement"/>
    <property type="evidence" value="ECO:0007669"/>
    <property type="project" value="InterPro"/>
</dbReference>
<organism evidence="7 8">
    <name type="scientific">Rhizodiscina lignyota</name>
    <dbReference type="NCBI Taxonomy" id="1504668"/>
    <lineage>
        <taxon>Eukaryota</taxon>
        <taxon>Fungi</taxon>
        <taxon>Dikarya</taxon>
        <taxon>Ascomycota</taxon>
        <taxon>Pezizomycotina</taxon>
        <taxon>Dothideomycetes</taxon>
        <taxon>Pleosporomycetidae</taxon>
        <taxon>Aulographales</taxon>
        <taxon>Rhizodiscinaceae</taxon>
        <taxon>Rhizodiscina</taxon>
    </lineage>
</organism>
<evidence type="ECO:0000256" key="3">
    <source>
        <dbReference type="PROSITE-ProRule" id="PRU00283"/>
    </source>
</evidence>
<feature type="region of interest" description="Disordered" evidence="5">
    <location>
        <begin position="374"/>
        <end position="403"/>
    </location>
</feature>
<keyword evidence="1 3" id="KW-0547">Nucleotide-binding</keyword>
<protein>
    <recommendedName>
        <fullName evidence="4">Kinesin-like protein</fullName>
    </recommendedName>
</protein>
<dbReference type="Gene3D" id="3.40.850.10">
    <property type="entry name" value="Kinesin motor domain"/>
    <property type="match status" value="1"/>
</dbReference>
<dbReference type="AlphaFoldDB" id="A0A9P4INP9"/>
<keyword evidence="4" id="KW-0493">Microtubule</keyword>
<name>A0A9P4INP9_9PEZI</name>
<evidence type="ECO:0000256" key="2">
    <source>
        <dbReference type="ARBA" id="ARBA00022840"/>
    </source>
</evidence>
<feature type="compositionally biased region" description="Acidic residues" evidence="5">
    <location>
        <begin position="616"/>
        <end position="626"/>
    </location>
</feature>
<dbReference type="PROSITE" id="PS50067">
    <property type="entry name" value="KINESIN_MOTOR_2"/>
    <property type="match status" value="1"/>
</dbReference>
<dbReference type="SMART" id="SM00129">
    <property type="entry name" value="KISc"/>
    <property type="match status" value="1"/>
</dbReference>
<evidence type="ECO:0000259" key="6">
    <source>
        <dbReference type="PROSITE" id="PS50067"/>
    </source>
</evidence>
<dbReference type="InterPro" id="IPR027417">
    <property type="entry name" value="P-loop_NTPase"/>
</dbReference>
<sequence length="681" mass="75888">MHCHRRLRSREVVHTVEILLEDMALDARGFRGLSYDPSSRGVYGSTASSPSLRAAQPEVLQAPPTPPPSGTMGDQDSANVKVVVRVRKFLPREEKRGAKCLIRMDPVTQSTTLLAPDHVDPANSQTKSRKIVEEKLFTFDKSFCSFDESSPDYAHQEDVYCSFGEEFLDHNFNGYHTCIFAYGQTGSGKSYTMMGTPEQPGLIPRTCEAMFRRIDDEAEENTTYNVHVSYFEVYNEHVRDLLMPRTDPPTYLKIRESPADGVYVQGLTDAPVKSYEEIRNLMKIGDINRTTAATKMNDTSSRSHAVFTIHLKSIQHSATTSDTIERSSRMRLVDLAGSERAKATEATGQRLVEGGKINKSLTTLGRVIAALADPRRHGRPGTPNSRAGTPTGTPRKGGASAKAEVVPYRDSVLTWLLKDSLGGNSKTAMVACISPSDYDETLSTLRYADQAKKIRTRAHTNLTSVSAAQRDAQIASMAATIAQLQSMINSQTARHREQERHEAYVKEKREKTEREEQEAMADYQMQVEKMQRLMEEGRTVSDARIRALSREVEELRGLVPSLRSENENLRRHLGLVLGELRNPIVLPEPIPEEKDVPCLDVLSDEDEENVAQSDYGEGDSGEETAVEDSRLSDLAWAQELQAEAEECLKELGIFKRKIGDDRARFGASGAREPLGTMSLNW</sequence>
<dbReference type="InterPro" id="IPR019821">
    <property type="entry name" value="Kinesin_motor_CS"/>
</dbReference>
<dbReference type="GO" id="GO:0008017">
    <property type="term" value="F:microtubule binding"/>
    <property type="evidence" value="ECO:0007669"/>
    <property type="project" value="InterPro"/>
</dbReference>
<dbReference type="PANTHER" id="PTHR47117">
    <property type="entry name" value="STAR-RELATED LIPID TRANSFER PROTEIN 9"/>
    <property type="match status" value="1"/>
</dbReference>
<feature type="region of interest" description="Disordered" evidence="5">
    <location>
        <begin position="606"/>
        <end position="626"/>
    </location>
</feature>
<keyword evidence="2 3" id="KW-0067">ATP-binding</keyword>
<dbReference type="FunFam" id="3.40.850.10:FF:000050">
    <property type="entry name" value="Kinesin-like protein"/>
    <property type="match status" value="1"/>
</dbReference>
<dbReference type="Proteomes" id="UP000799772">
    <property type="component" value="Unassembled WGS sequence"/>
</dbReference>
<dbReference type="EMBL" id="ML978121">
    <property type="protein sequence ID" value="KAF2104855.1"/>
    <property type="molecule type" value="Genomic_DNA"/>
</dbReference>
<dbReference type="OrthoDB" id="3176171at2759"/>
<proteinExistence type="inferred from homology"/>
<evidence type="ECO:0000256" key="4">
    <source>
        <dbReference type="RuleBase" id="RU000394"/>
    </source>
</evidence>
<dbReference type="InterPro" id="IPR001752">
    <property type="entry name" value="Kinesin_motor_dom"/>
</dbReference>
<dbReference type="GO" id="GO:0005874">
    <property type="term" value="C:microtubule"/>
    <property type="evidence" value="ECO:0007669"/>
    <property type="project" value="UniProtKB-KW"/>
</dbReference>
<feature type="compositionally biased region" description="Polar residues" evidence="5">
    <location>
        <begin position="382"/>
        <end position="392"/>
    </location>
</feature>
<feature type="domain" description="Kinesin motor" evidence="6">
    <location>
        <begin position="79"/>
        <end position="454"/>
    </location>
</feature>
<evidence type="ECO:0000256" key="1">
    <source>
        <dbReference type="ARBA" id="ARBA00022741"/>
    </source>
</evidence>
<evidence type="ECO:0000313" key="8">
    <source>
        <dbReference type="Proteomes" id="UP000799772"/>
    </source>
</evidence>
<accession>A0A9P4INP9</accession>
<dbReference type="SUPFAM" id="SSF52540">
    <property type="entry name" value="P-loop containing nucleoside triphosphate hydrolases"/>
    <property type="match status" value="1"/>
</dbReference>
<keyword evidence="3 4" id="KW-0505">Motor protein</keyword>
<dbReference type="GO" id="GO:0005524">
    <property type="term" value="F:ATP binding"/>
    <property type="evidence" value="ECO:0007669"/>
    <property type="project" value="UniProtKB-UniRule"/>
</dbReference>